<dbReference type="Proteomes" id="UP001489004">
    <property type="component" value="Unassembled WGS sequence"/>
</dbReference>
<dbReference type="EMBL" id="JALJOR010000001">
    <property type="protein sequence ID" value="KAK9828480.1"/>
    <property type="molecule type" value="Genomic_DNA"/>
</dbReference>
<name>A0AAW1R3D7_9CHLO</name>
<proteinExistence type="predicted"/>
<gene>
    <name evidence="1" type="ORF">WJX72_000219</name>
</gene>
<protein>
    <submittedName>
        <fullName evidence="1">Uncharacterized protein</fullName>
    </submittedName>
</protein>
<evidence type="ECO:0000313" key="2">
    <source>
        <dbReference type="Proteomes" id="UP001489004"/>
    </source>
</evidence>
<keyword evidence="2" id="KW-1185">Reference proteome</keyword>
<evidence type="ECO:0000313" key="1">
    <source>
        <dbReference type="EMBL" id="KAK9828480.1"/>
    </source>
</evidence>
<sequence>MESVHGPPPAERGVPSYFGEDVRRDFGGYTLDKFAPGQQIRVVVRDKLASDFPAAGSLKLVSVNLRQAAETCEVQLHQQRLDWNEVVAAFKARGVSLVSCGYPFTITNKKAGARLTFRTFWPGQTVEVIIHRDNEPLIHVDVSKSLQTGRVQQVKPSLLYKLGLLKLDSWVHKLLWRLQGIRLQPLTRDMIVTTGGNTLDLL</sequence>
<organism evidence="1 2">
    <name type="scientific">[Myrmecia] bisecta</name>
    <dbReference type="NCBI Taxonomy" id="41462"/>
    <lineage>
        <taxon>Eukaryota</taxon>
        <taxon>Viridiplantae</taxon>
        <taxon>Chlorophyta</taxon>
        <taxon>core chlorophytes</taxon>
        <taxon>Trebouxiophyceae</taxon>
        <taxon>Trebouxiales</taxon>
        <taxon>Trebouxiaceae</taxon>
        <taxon>Myrmecia</taxon>
    </lineage>
</organism>
<comment type="caution">
    <text evidence="1">The sequence shown here is derived from an EMBL/GenBank/DDBJ whole genome shotgun (WGS) entry which is preliminary data.</text>
</comment>
<dbReference type="AlphaFoldDB" id="A0AAW1R3D7"/>
<accession>A0AAW1R3D7</accession>
<reference evidence="1 2" key="1">
    <citation type="journal article" date="2024" name="Nat. Commun.">
        <title>Phylogenomics reveals the evolutionary origins of lichenization in chlorophyte algae.</title>
        <authorList>
            <person name="Puginier C."/>
            <person name="Libourel C."/>
            <person name="Otte J."/>
            <person name="Skaloud P."/>
            <person name="Haon M."/>
            <person name="Grisel S."/>
            <person name="Petersen M."/>
            <person name="Berrin J.G."/>
            <person name="Delaux P.M."/>
            <person name="Dal Grande F."/>
            <person name="Keller J."/>
        </authorList>
    </citation>
    <scope>NUCLEOTIDE SEQUENCE [LARGE SCALE GENOMIC DNA]</scope>
    <source>
        <strain evidence="1 2">SAG 2043</strain>
    </source>
</reference>